<dbReference type="Proteomes" id="UP000886845">
    <property type="component" value="Unassembled WGS sequence"/>
</dbReference>
<dbReference type="SUPFAM" id="SSF52540">
    <property type="entry name" value="P-loop containing nucleoside triphosphate hydrolases"/>
    <property type="match status" value="1"/>
</dbReference>
<feature type="domain" description="ABC transporter" evidence="5">
    <location>
        <begin position="42"/>
        <end position="268"/>
    </location>
</feature>
<dbReference type="CDD" id="cd03257">
    <property type="entry name" value="ABC_NikE_OppD_transporters"/>
    <property type="match status" value="1"/>
</dbReference>
<evidence type="ECO:0000256" key="4">
    <source>
        <dbReference type="ARBA" id="ARBA00022840"/>
    </source>
</evidence>
<dbReference type="EMBL" id="DVOR01000160">
    <property type="protein sequence ID" value="HIV09463.1"/>
    <property type="molecule type" value="Genomic_DNA"/>
</dbReference>
<dbReference type="Gene3D" id="3.40.50.300">
    <property type="entry name" value="P-loop containing nucleotide triphosphate hydrolases"/>
    <property type="match status" value="1"/>
</dbReference>
<evidence type="ECO:0000313" key="6">
    <source>
        <dbReference type="EMBL" id="HIV09463.1"/>
    </source>
</evidence>
<dbReference type="InterPro" id="IPR027417">
    <property type="entry name" value="P-loop_NTPase"/>
</dbReference>
<evidence type="ECO:0000256" key="3">
    <source>
        <dbReference type="ARBA" id="ARBA00022741"/>
    </source>
</evidence>
<name>A0A9D1T3M7_9BACT</name>
<dbReference type="Pfam" id="PF00005">
    <property type="entry name" value="ABC_tran"/>
    <property type="match status" value="1"/>
</dbReference>
<reference evidence="6" key="2">
    <citation type="journal article" date="2021" name="PeerJ">
        <title>Extensive microbial diversity within the chicken gut microbiome revealed by metagenomics and culture.</title>
        <authorList>
            <person name="Gilroy R."/>
            <person name="Ravi A."/>
            <person name="Getino M."/>
            <person name="Pursley I."/>
            <person name="Horton D.L."/>
            <person name="Alikhan N.F."/>
            <person name="Baker D."/>
            <person name="Gharbi K."/>
            <person name="Hall N."/>
            <person name="Watson M."/>
            <person name="Adriaenssens E.M."/>
            <person name="Foster-Nyarko E."/>
            <person name="Jarju S."/>
            <person name="Secka A."/>
            <person name="Antonio M."/>
            <person name="Oren A."/>
            <person name="Chaudhuri R.R."/>
            <person name="La Ragione R."/>
            <person name="Hildebrand F."/>
            <person name="Pallen M.J."/>
        </authorList>
    </citation>
    <scope>NUCLEOTIDE SEQUENCE</scope>
    <source>
        <strain evidence="6">35461</strain>
    </source>
</reference>
<protein>
    <submittedName>
        <fullName evidence="6">ABC transporter ATP-binding protein</fullName>
    </submittedName>
</protein>
<dbReference type="InterPro" id="IPR003439">
    <property type="entry name" value="ABC_transporter-like_ATP-bd"/>
</dbReference>
<comment type="caution">
    <text evidence="6">The sequence shown here is derived from an EMBL/GenBank/DDBJ whole genome shotgun (WGS) entry which is preliminary data.</text>
</comment>
<keyword evidence="3" id="KW-0547">Nucleotide-binding</keyword>
<feature type="non-terminal residue" evidence="6">
    <location>
        <position position="268"/>
    </location>
</feature>
<reference evidence="6" key="1">
    <citation type="submission" date="2020-10" db="EMBL/GenBank/DDBJ databases">
        <authorList>
            <person name="Gilroy R."/>
        </authorList>
    </citation>
    <scope>NUCLEOTIDE SEQUENCE</scope>
    <source>
        <strain evidence="6">35461</strain>
    </source>
</reference>
<dbReference type="PANTHER" id="PTHR43776">
    <property type="entry name" value="TRANSPORT ATP-BINDING PROTEIN"/>
    <property type="match status" value="1"/>
</dbReference>
<dbReference type="GO" id="GO:0005524">
    <property type="term" value="F:ATP binding"/>
    <property type="evidence" value="ECO:0007669"/>
    <property type="project" value="UniProtKB-KW"/>
</dbReference>
<dbReference type="InterPro" id="IPR017871">
    <property type="entry name" value="ABC_transporter-like_CS"/>
</dbReference>
<dbReference type="PROSITE" id="PS50893">
    <property type="entry name" value="ABC_TRANSPORTER_2"/>
    <property type="match status" value="1"/>
</dbReference>
<sequence>MALQQTNPFDAKDPRVITLKAPVAPAIPAGGAAAQGAPEPLVEVTDLCTWFPIKKGIFARTAGYVKAVNGVSFTMNAGETLGVVGESGCGKSTLSRTILRLEKPHSGAVRFMGRDVFKLKGKDLLQYRRDLQVVFQDPHATLNPRHSILDILTEGMLVHGLITPKEAQDAAAELLRDVGLQPDAMFRYPHAFSGGQRQRICIARAIALKPKMIICDEAVSALDLSIRAQVLNLLMELKDKYHLAYLFITHDIGVVEHIADNIIVMFKG</sequence>
<comment type="similarity">
    <text evidence="1">Belongs to the ABC transporter superfamily.</text>
</comment>
<dbReference type="GO" id="GO:0055085">
    <property type="term" value="P:transmembrane transport"/>
    <property type="evidence" value="ECO:0007669"/>
    <property type="project" value="UniProtKB-ARBA"/>
</dbReference>
<dbReference type="InterPro" id="IPR050319">
    <property type="entry name" value="ABC_transp_ATP-bind"/>
</dbReference>
<dbReference type="SMART" id="SM00382">
    <property type="entry name" value="AAA"/>
    <property type="match status" value="1"/>
</dbReference>
<organism evidence="6 7">
    <name type="scientific">Candidatus Spyradenecus faecavium</name>
    <dbReference type="NCBI Taxonomy" id="2840947"/>
    <lineage>
        <taxon>Bacteria</taxon>
        <taxon>Pseudomonadati</taxon>
        <taxon>Lentisphaerota</taxon>
        <taxon>Lentisphaeria</taxon>
        <taxon>Lentisphaerales</taxon>
        <taxon>Lentisphaeraceae</taxon>
        <taxon>Lentisphaeraceae incertae sedis</taxon>
        <taxon>Candidatus Spyradenecus</taxon>
    </lineage>
</organism>
<evidence type="ECO:0000256" key="2">
    <source>
        <dbReference type="ARBA" id="ARBA00022448"/>
    </source>
</evidence>
<evidence type="ECO:0000256" key="1">
    <source>
        <dbReference type="ARBA" id="ARBA00005417"/>
    </source>
</evidence>
<evidence type="ECO:0000313" key="7">
    <source>
        <dbReference type="Proteomes" id="UP000886845"/>
    </source>
</evidence>
<keyword evidence="2" id="KW-0813">Transport</keyword>
<evidence type="ECO:0000259" key="5">
    <source>
        <dbReference type="PROSITE" id="PS50893"/>
    </source>
</evidence>
<dbReference type="AlphaFoldDB" id="A0A9D1T3M7"/>
<dbReference type="PANTHER" id="PTHR43776:SF7">
    <property type="entry name" value="D,D-DIPEPTIDE TRANSPORT ATP-BINDING PROTEIN DDPF-RELATED"/>
    <property type="match status" value="1"/>
</dbReference>
<dbReference type="PROSITE" id="PS00211">
    <property type="entry name" value="ABC_TRANSPORTER_1"/>
    <property type="match status" value="1"/>
</dbReference>
<gene>
    <name evidence="6" type="ORF">IAC79_05055</name>
</gene>
<dbReference type="InterPro" id="IPR003593">
    <property type="entry name" value="AAA+_ATPase"/>
</dbReference>
<keyword evidence="4 6" id="KW-0067">ATP-binding</keyword>
<dbReference type="GO" id="GO:0016887">
    <property type="term" value="F:ATP hydrolysis activity"/>
    <property type="evidence" value="ECO:0007669"/>
    <property type="project" value="InterPro"/>
</dbReference>
<accession>A0A9D1T3M7</accession>
<proteinExistence type="inferred from homology"/>